<dbReference type="Gene3D" id="3.40.50.360">
    <property type="match status" value="1"/>
</dbReference>
<dbReference type="EMBL" id="JASSQD010000003">
    <property type="protein sequence ID" value="MDK9559074.1"/>
    <property type="molecule type" value="Genomic_DNA"/>
</dbReference>
<sequence>MLRTDPGESVENSKKLLIVAHAPSPNTLKLREAAEKGARHADIENVEVTVLAPLDAGPEDVLACDAIILGTTENLGYMSGALKDFFDRSYYPCLERTQGLPFAYYIRAGHDGTGTHRAIESIATGLRWKRIQEPLICRGEYREEFSEQCQELGLYVAASLDAGLL</sequence>
<gene>
    <name evidence="1" type="ORF">QQF73_15685</name>
</gene>
<dbReference type="RefSeq" id="WP_285368774.1">
    <property type="nucleotide sequence ID" value="NZ_JASSQD010000003.1"/>
</dbReference>
<organism evidence="1 2">
    <name type="scientific">Marinobacter albus</name>
    <dbReference type="NCBI Taxonomy" id="3030833"/>
    <lineage>
        <taxon>Bacteria</taxon>
        <taxon>Pseudomonadati</taxon>
        <taxon>Pseudomonadota</taxon>
        <taxon>Gammaproteobacteria</taxon>
        <taxon>Pseudomonadales</taxon>
        <taxon>Marinobacteraceae</taxon>
        <taxon>Marinobacter</taxon>
    </lineage>
</organism>
<keyword evidence="2" id="KW-1185">Reference proteome</keyword>
<evidence type="ECO:0000313" key="1">
    <source>
        <dbReference type="EMBL" id="MDK9559074.1"/>
    </source>
</evidence>
<accession>A0ABT7HFD4</accession>
<reference evidence="1 2" key="1">
    <citation type="submission" date="2023-05" db="EMBL/GenBank/DDBJ databases">
        <title>Marinobacter albus sp. nov., a marine bacterium isolated from sand in a coastal intertidal zone of huludao.</title>
        <authorList>
            <person name="Deng T."/>
        </authorList>
    </citation>
    <scope>NUCLEOTIDE SEQUENCE [LARGE SCALE GENOMIC DNA]</scope>
    <source>
        <strain evidence="1 2">M216</strain>
    </source>
</reference>
<name>A0ABT7HFD4_9GAMM</name>
<dbReference type="InterPro" id="IPR029039">
    <property type="entry name" value="Flavoprotein-like_sf"/>
</dbReference>
<evidence type="ECO:0000313" key="2">
    <source>
        <dbReference type="Proteomes" id="UP001223547"/>
    </source>
</evidence>
<comment type="caution">
    <text evidence="1">The sequence shown here is derived from an EMBL/GenBank/DDBJ whole genome shotgun (WGS) entry which is preliminary data.</text>
</comment>
<proteinExistence type="predicted"/>
<protein>
    <submittedName>
        <fullName evidence="1">Flavodoxin family protein</fullName>
    </submittedName>
</protein>
<dbReference type="Proteomes" id="UP001223547">
    <property type="component" value="Unassembled WGS sequence"/>
</dbReference>
<dbReference type="SUPFAM" id="SSF52218">
    <property type="entry name" value="Flavoproteins"/>
    <property type="match status" value="1"/>
</dbReference>